<dbReference type="SMART" id="SM00052">
    <property type="entry name" value="EAL"/>
    <property type="match status" value="1"/>
</dbReference>
<evidence type="ECO:0000259" key="5">
    <source>
        <dbReference type="PROSITE" id="PS50883"/>
    </source>
</evidence>
<dbReference type="Pfam" id="PF00990">
    <property type="entry name" value="GGDEF"/>
    <property type="match status" value="1"/>
</dbReference>
<feature type="domain" description="PAS" evidence="4">
    <location>
        <begin position="234"/>
        <end position="287"/>
    </location>
</feature>
<dbReference type="InterPro" id="IPR000014">
    <property type="entry name" value="PAS"/>
</dbReference>
<dbReference type="CDD" id="cd01948">
    <property type="entry name" value="EAL"/>
    <property type="match status" value="1"/>
</dbReference>
<dbReference type="CDD" id="cd00130">
    <property type="entry name" value="PAS"/>
    <property type="match status" value="1"/>
</dbReference>
<dbReference type="InterPro" id="IPR013767">
    <property type="entry name" value="PAS_fold"/>
</dbReference>
<reference evidence="7 8" key="1">
    <citation type="submission" date="2019-07" db="EMBL/GenBank/DDBJ databases">
        <title>Draft genome for Aliikangiella sp. M105.</title>
        <authorList>
            <person name="Wang G."/>
        </authorList>
    </citation>
    <scope>NUCLEOTIDE SEQUENCE [LARGE SCALE GENOMIC DNA]</scope>
    <source>
        <strain evidence="7 8">M105</strain>
    </source>
</reference>
<dbReference type="InterPro" id="IPR001633">
    <property type="entry name" value="EAL_dom"/>
</dbReference>
<dbReference type="FunFam" id="3.30.70.270:FF:000001">
    <property type="entry name" value="Diguanylate cyclase domain protein"/>
    <property type="match status" value="1"/>
</dbReference>
<dbReference type="GO" id="GO:0006355">
    <property type="term" value="P:regulation of DNA-templated transcription"/>
    <property type="evidence" value="ECO:0007669"/>
    <property type="project" value="InterPro"/>
</dbReference>
<dbReference type="SUPFAM" id="SSF55785">
    <property type="entry name" value="PYP-like sensor domain (PAS domain)"/>
    <property type="match status" value="1"/>
</dbReference>
<dbReference type="PANTHER" id="PTHR44757">
    <property type="entry name" value="DIGUANYLATE CYCLASE DGCP"/>
    <property type="match status" value="1"/>
</dbReference>
<keyword evidence="2" id="KW-0597">Phosphoprotein</keyword>
<dbReference type="InterPro" id="IPR052155">
    <property type="entry name" value="Biofilm_reg_signaling"/>
</dbReference>
<evidence type="ECO:0000259" key="3">
    <source>
        <dbReference type="PROSITE" id="PS50110"/>
    </source>
</evidence>
<gene>
    <name evidence="7" type="ORF">FLL46_15605</name>
</gene>
<feature type="domain" description="Response regulatory" evidence="3">
    <location>
        <begin position="106"/>
        <end position="222"/>
    </location>
</feature>
<dbReference type="Gene3D" id="3.30.70.270">
    <property type="match status" value="1"/>
</dbReference>
<dbReference type="OrthoDB" id="9787514at2"/>
<dbReference type="SUPFAM" id="SSF55073">
    <property type="entry name" value="Nucleotide cyclase"/>
    <property type="match status" value="1"/>
</dbReference>
<keyword evidence="8" id="KW-1185">Reference proteome</keyword>
<accession>A0A545UA43</accession>
<dbReference type="InterPro" id="IPR043128">
    <property type="entry name" value="Rev_trsase/Diguanyl_cyclase"/>
</dbReference>
<evidence type="ECO:0000256" key="1">
    <source>
        <dbReference type="ARBA" id="ARBA00001946"/>
    </source>
</evidence>
<evidence type="ECO:0000259" key="6">
    <source>
        <dbReference type="PROSITE" id="PS50887"/>
    </source>
</evidence>
<feature type="domain" description="GGDEF" evidence="6">
    <location>
        <begin position="396"/>
        <end position="529"/>
    </location>
</feature>
<name>A0A545UA43_9GAMM</name>
<dbReference type="InterPro" id="IPR035965">
    <property type="entry name" value="PAS-like_dom_sf"/>
</dbReference>
<dbReference type="Pfam" id="PF00072">
    <property type="entry name" value="Response_reg"/>
    <property type="match status" value="1"/>
</dbReference>
<dbReference type="GO" id="GO:0000160">
    <property type="term" value="P:phosphorelay signal transduction system"/>
    <property type="evidence" value="ECO:0007669"/>
    <property type="project" value="InterPro"/>
</dbReference>
<dbReference type="RefSeq" id="WP_142932271.1">
    <property type="nucleotide sequence ID" value="NZ_ML660166.1"/>
</dbReference>
<dbReference type="InterPro" id="IPR029787">
    <property type="entry name" value="Nucleotide_cyclase"/>
</dbReference>
<dbReference type="Gene3D" id="3.40.50.2300">
    <property type="match status" value="1"/>
</dbReference>
<feature type="modified residue" description="4-aspartylphosphate" evidence="2">
    <location>
        <position position="155"/>
    </location>
</feature>
<dbReference type="Gene3D" id="3.30.450.20">
    <property type="entry name" value="PAS domain"/>
    <property type="match status" value="1"/>
</dbReference>
<dbReference type="Gene3D" id="3.20.20.450">
    <property type="entry name" value="EAL domain"/>
    <property type="match status" value="1"/>
</dbReference>
<dbReference type="SMART" id="SM00267">
    <property type="entry name" value="GGDEF"/>
    <property type="match status" value="1"/>
</dbReference>
<dbReference type="InterPro" id="IPR011006">
    <property type="entry name" value="CheY-like_superfamily"/>
</dbReference>
<evidence type="ECO:0000313" key="8">
    <source>
        <dbReference type="Proteomes" id="UP000315439"/>
    </source>
</evidence>
<feature type="domain" description="EAL" evidence="5">
    <location>
        <begin position="537"/>
        <end position="777"/>
    </location>
</feature>
<dbReference type="PANTHER" id="PTHR44757:SF2">
    <property type="entry name" value="BIOFILM ARCHITECTURE MAINTENANCE PROTEIN MBAA"/>
    <property type="match status" value="1"/>
</dbReference>
<dbReference type="Pfam" id="PF00563">
    <property type="entry name" value="EAL"/>
    <property type="match status" value="1"/>
</dbReference>
<dbReference type="SMART" id="SM00091">
    <property type="entry name" value="PAS"/>
    <property type="match status" value="1"/>
</dbReference>
<dbReference type="PROSITE" id="PS50887">
    <property type="entry name" value="GGDEF"/>
    <property type="match status" value="1"/>
</dbReference>
<dbReference type="PROSITE" id="PS50112">
    <property type="entry name" value="PAS"/>
    <property type="match status" value="1"/>
</dbReference>
<evidence type="ECO:0000259" key="4">
    <source>
        <dbReference type="PROSITE" id="PS50112"/>
    </source>
</evidence>
<dbReference type="SUPFAM" id="SSF52172">
    <property type="entry name" value="CheY-like"/>
    <property type="match status" value="1"/>
</dbReference>
<organism evidence="7 8">
    <name type="scientific">Aliikangiella coralliicola</name>
    <dbReference type="NCBI Taxonomy" id="2592383"/>
    <lineage>
        <taxon>Bacteria</taxon>
        <taxon>Pseudomonadati</taxon>
        <taxon>Pseudomonadota</taxon>
        <taxon>Gammaproteobacteria</taxon>
        <taxon>Oceanospirillales</taxon>
        <taxon>Pleioneaceae</taxon>
        <taxon>Aliikangiella</taxon>
    </lineage>
</organism>
<dbReference type="PROSITE" id="PS50883">
    <property type="entry name" value="EAL"/>
    <property type="match status" value="1"/>
</dbReference>
<evidence type="ECO:0000256" key="2">
    <source>
        <dbReference type="PROSITE-ProRule" id="PRU00169"/>
    </source>
</evidence>
<evidence type="ECO:0000313" key="7">
    <source>
        <dbReference type="EMBL" id="TQV86348.1"/>
    </source>
</evidence>
<sequence>MILVLLNDQEGRQFLFDELSRQSFPVLMFESVAELQHWLELNPEPSGLIVDFTTSVFQDFLIRFSLRYPEVPVLSLKRQSDEQLQLRLLAFTNRLTSPQSASERGRILLVDDSRTVQMQYRKILEASGYLVDVADDAEQGFIKANQNKYDLAIIDFFMPGDNGAQLCQKLQSREETYELVCAILTAQYKQQVVDECLKSGARECMFKNESSDLFLTRVSALIRSVERKRQVESERTRLIGLLYSVAEGVYGVTPDGRIQFVNPATLKLLGQSMVDLMGHFPHECIHPIDNGGQKTSFDHCFLQQAYLLGDELRDWRTLFQRADGSLFPVECSVTLLGSEDNNEGSVVVFRDISEQQRLEKNWQWQLNHDHLTGLLNRSAFEEVLNRELNRIRRTKENSLLLFIDLDKFKLINDELGHAAGDQLLINLAENLKTRARDTDHVGRLAGDEFVVLLTHVAPKEFTEMAERYRMILEESNLFWEGKSYSVTGSVGATILDAFADSIGETLAKADQACQQAKQKGRNQWAIYNSLTEEQTEQGNWFKRLTSAMREQKFVLLQQQVFSADDSPRSVGANCSLRLKEGTALISPAIFMSNAKRFGVIKNIDRLVITMLIDFCQAKKSTAEQWFSVTLSTEAMSDENFRDELLSSWIESGLAPKRLRFEVGEEELFNFPQWQKHLAKIREKGFGVIISHFGMSSQSLLNLPQMPVDAIKLDSSLTRKLATSMPRCNLIDAIVKTASQSKVEVIATHIESVEDLDLIQARGVDCVQGFYLSKPEVL</sequence>
<dbReference type="NCBIfam" id="TIGR00254">
    <property type="entry name" value="GGDEF"/>
    <property type="match status" value="1"/>
</dbReference>
<protein>
    <submittedName>
        <fullName evidence="7">Diguanylate cyclase</fullName>
    </submittedName>
</protein>
<dbReference type="CDD" id="cd00156">
    <property type="entry name" value="REC"/>
    <property type="match status" value="1"/>
</dbReference>
<dbReference type="SUPFAM" id="SSF141868">
    <property type="entry name" value="EAL domain-like"/>
    <property type="match status" value="1"/>
</dbReference>
<proteinExistence type="predicted"/>
<comment type="caution">
    <text evidence="7">The sequence shown here is derived from an EMBL/GenBank/DDBJ whole genome shotgun (WGS) entry which is preliminary data.</text>
</comment>
<comment type="cofactor">
    <cofactor evidence="1">
        <name>Mg(2+)</name>
        <dbReference type="ChEBI" id="CHEBI:18420"/>
    </cofactor>
</comment>
<dbReference type="PROSITE" id="PS50110">
    <property type="entry name" value="RESPONSE_REGULATORY"/>
    <property type="match status" value="1"/>
</dbReference>
<dbReference type="CDD" id="cd01949">
    <property type="entry name" value="GGDEF"/>
    <property type="match status" value="1"/>
</dbReference>
<dbReference type="NCBIfam" id="TIGR00229">
    <property type="entry name" value="sensory_box"/>
    <property type="match status" value="1"/>
</dbReference>
<dbReference type="SMART" id="SM00448">
    <property type="entry name" value="REC"/>
    <property type="match status" value="1"/>
</dbReference>
<dbReference type="InterPro" id="IPR001789">
    <property type="entry name" value="Sig_transdc_resp-reg_receiver"/>
</dbReference>
<dbReference type="AlphaFoldDB" id="A0A545UA43"/>
<dbReference type="EMBL" id="VIKS01000010">
    <property type="protein sequence ID" value="TQV86348.1"/>
    <property type="molecule type" value="Genomic_DNA"/>
</dbReference>
<dbReference type="InterPro" id="IPR000160">
    <property type="entry name" value="GGDEF_dom"/>
</dbReference>
<dbReference type="Pfam" id="PF00989">
    <property type="entry name" value="PAS"/>
    <property type="match status" value="1"/>
</dbReference>
<dbReference type="GO" id="GO:0003824">
    <property type="term" value="F:catalytic activity"/>
    <property type="evidence" value="ECO:0007669"/>
    <property type="project" value="UniProtKB-ARBA"/>
</dbReference>
<dbReference type="Proteomes" id="UP000315439">
    <property type="component" value="Unassembled WGS sequence"/>
</dbReference>
<dbReference type="InterPro" id="IPR035919">
    <property type="entry name" value="EAL_sf"/>
</dbReference>